<evidence type="ECO:0000313" key="2">
    <source>
        <dbReference type="Proteomes" id="UP001061862"/>
    </source>
</evidence>
<dbReference type="Proteomes" id="UP001061862">
    <property type="component" value="Chromosome"/>
</dbReference>
<keyword evidence="2" id="KW-1185">Reference proteome</keyword>
<sequence>MKTVSYKGFQAAVEYEDGVLFVRVLHIEDLLVTQCKSVDEIAPALEELIEDYLQDCKALGKVPTKSFSGSFNVRVGEDLHRRAAVAAAERGCNLNTCLIEAVTEKLECDHLGSRFDTVFRDARQDMELLRLASGTTTMVRTETTLRHRRPLPRTQNAADVIKLAASRGSVWAHLDG</sequence>
<dbReference type="SUPFAM" id="SSF143100">
    <property type="entry name" value="TTHA1013/TTHA0281-like"/>
    <property type="match status" value="1"/>
</dbReference>
<accession>A0ABY6CCP2</accession>
<dbReference type="Pfam" id="PF05534">
    <property type="entry name" value="HicB"/>
    <property type="match status" value="1"/>
</dbReference>
<dbReference type="InterPro" id="IPR008651">
    <property type="entry name" value="Uncharacterised_HicB"/>
</dbReference>
<dbReference type="InterPro" id="IPR035069">
    <property type="entry name" value="TTHA1013/TTHA0281-like"/>
</dbReference>
<dbReference type="SUPFAM" id="SSF47598">
    <property type="entry name" value="Ribbon-helix-helix"/>
    <property type="match status" value="1"/>
</dbReference>
<protein>
    <submittedName>
        <fullName evidence="1">Type II toxin-antitoxin system HicB family antitoxin</fullName>
    </submittedName>
</protein>
<organism evidence="1 2">
    <name type="scientific">Devosia neptuniae</name>
    <dbReference type="NCBI Taxonomy" id="191302"/>
    <lineage>
        <taxon>Bacteria</taxon>
        <taxon>Pseudomonadati</taxon>
        <taxon>Pseudomonadota</taxon>
        <taxon>Alphaproteobacteria</taxon>
        <taxon>Hyphomicrobiales</taxon>
        <taxon>Devosiaceae</taxon>
        <taxon>Devosia</taxon>
    </lineage>
</organism>
<dbReference type="InterPro" id="IPR010985">
    <property type="entry name" value="Ribbon_hlx_hlx"/>
</dbReference>
<proteinExistence type="predicted"/>
<evidence type="ECO:0000313" key="1">
    <source>
        <dbReference type="EMBL" id="UXN69887.1"/>
    </source>
</evidence>
<gene>
    <name evidence="1" type="ORF">N8A98_22210</name>
</gene>
<reference evidence="1 2" key="1">
    <citation type="submission" date="2022-09" db="EMBL/GenBank/DDBJ databases">
        <title>Interaction between co-microsymbionts with complementary sets of symbiotic genes in legume-rhizobium systems.</title>
        <authorList>
            <person name="Safronova V."/>
            <person name="Sazanova A."/>
            <person name="Afonin A."/>
            <person name="Chirak E."/>
        </authorList>
    </citation>
    <scope>NUCLEOTIDE SEQUENCE [LARGE SCALE GENOMIC DNA]</scope>
    <source>
        <strain evidence="1 2">A18/4-1</strain>
    </source>
</reference>
<dbReference type="EMBL" id="CP104965">
    <property type="protein sequence ID" value="UXN69887.1"/>
    <property type="molecule type" value="Genomic_DNA"/>
</dbReference>
<dbReference type="RefSeq" id="WP_262168566.1">
    <property type="nucleotide sequence ID" value="NZ_CP104965.1"/>
</dbReference>
<name>A0ABY6CCP2_9HYPH</name>